<dbReference type="PANTHER" id="PTHR37291">
    <property type="entry name" value="5-METHYLCYTOSINE-SPECIFIC RESTRICTION ENZYME B"/>
    <property type="match status" value="1"/>
</dbReference>
<reference evidence="3" key="2">
    <citation type="submission" date="2011-02" db="EMBL/GenBank/DDBJ databases">
        <title>The complete genome of Fluviicola taffensis DSM 16823.</title>
        <authorList>
            <consortium name="US DOE Joint Genome Institute (JGI-PGF)"/>
            <person name="Lucas S."/>
            <person name="Copeland A."/>
            <person name="Lapidus A."/>
            <person name="Bruce D."/>
            <person name="Goodwin L."/>
            <person name="Pitluck S."/>
            <person name="Kyrpides N."/>
            <person name="Mavromatis K."/>
            <person name="Ivanova N."/>
            <person name="Mikhailova N."/>
            <person name="Pagani I."/>
            <person name="Chertkov O."/>
            <person name="Detter J.C."/>
            <person name="Han C."/>
            <person name="Tapia R."/>
            <person name="Land M."/>
            <person name="Hauser L."/>
            <person name="Markowitz V."/>
            <person name="Cheng J.-F."/>
            <person name="Hugenholtz P."/>
            <person name="Woyke T."/>
            <person name="Wu D."/>
            <person name="Tindall B."/>
            <person name="Pomrenke H.G."/>
            <person name="Brambilla E."/>
            <person name="Klenk H.-P."/>
            <person name="Eisen J.A."/>
        </authorList>
    </citation>
    <scope>NUCLEOTIDE SEQUENCE [LARGE SCALE GENOMIC DNA]</scope>
    <source>
        <strain evidence="3">DSM 16823 / RW262 / RW262</strain>
    </source>
</reference>
<sequence length="720" mass="83412">MKGFEDYIRFFNSLKIDLKDVTTLEEKQNFQKVVIATYTIESKKFETNKLYYKRVTNARNVKNAVYLDSYFNDEVYWLDIDEHEWPQSSGETDIDELIVNDITHNPIFKNELLKLANNQGTGFIQLISKQGRSNQYYRNFENNNHWHDIILLIKAVIEGETNLNPFLKSLVFKWDGNKHTERLRSSLSPHFGNRALLHHLINNVNRKKSTVLKELIMQEYIDLLNFKKQIILQGPPGTGKTRLAKELANIKCGITVEFIKDNLKVGEKIDNVSGAKDYYTVKAIDTNTVSLVSERTTQDWKPTYVEIIKKYNRLISGEDVKSANGLNPYDLAIAKHFLKKVRGSSNKEQIKLIQFHPSFSYEDFVRGIVSKTSNIGIIYEAQNKVLADFAKAALDNYRLSKTDNTDAVIDKWVEDTFNEYKYDIEQAVEEKMLLISGSIGIFEVQHDCFKYGLEWQVPSRINFVDFKKLIKWIVVGAHVLGNPIAKELSVHAHYRNPYYSSLLTDFFSKYHFENTVEKVVEKNYVLIIDEINRANLSTVLGELIYALEYRGEAVESIYEIEGSNKLILPPNLYIIGTMNTADRSVTQIDYAIRRRFAFVDILPEDISSDLGDDFKSDLFKKVAALFVKDFSASLDYSREKVITNSEHLSFEFKPKEVWLGHSYFIQHYEIDQYGEQDRDNPFDFNLRLDYEIKPILREYVKDGILKESALAEIEALSCSV</sequence>
<evidence type="ECO:0000259" key="1">
    <source>
        <dbReference type="Pfam" id="PF07728"/>
    </source>
</evidence>
<dbReference type="RefSeq" id="WP_013687543.1">
    <property type="nucleotide sequence ID" value="NC_015321.1"/>
</dbReference>
<feature type="domain" description="ATPase dynein-related AAA" evidence="1">
    <location>
        <begin position="520"/>
        <end position="596"/>
    </location>
</feature>
<dbReference type="InterPro" id="IPR052934">
    <property type="entry name" value="Methyl-DNA_Rec/Restrict_Enz"/>
</dbReference>
<dbReference type="KEGG" id="fte:Fluta_2794"/>
<organism evidence="2 3">
    <name type="scientific">Fluviicola taffensis (strain DSM 16823 / NCIMB 13979 / RW262)</name>
    <dbReference type="NCBI Taxonomy" id="755732"/>
    <lineage>
        <taxon>Bacteria</taxon>
        <taxon>Pseudomonadati</taxon>
        <taxon>Bacteroidota</taxon>
        <taxon>Flavobacteriia</taxon>
        <taxon>Flavobacteriales</taxon>
        <taxon>Crocinitomicaceae</taxon>
        <taxon>Fluviicola</taxon>
    </lineage>
</organism>
<dbReference type="STRING" id="755732.Fluta_2794"/>
<dbReference type="InterPro" id="IPR011704">
    <property type="entry name" value="ATPase_dyneun-rel_AAA"/>
</dbReference>
<dbReference type="eggNOG" id="COG0714">
    <property type="taxonomic scope" value="Bacteria"/>
</dbReference>
<evidence type="ECO:0000313" key="3">
    <source>
        <dbReference type="Proteomes" id="UP000007463"/>
    </source>
</evidence>
<reference evidence="2 3" key="1">
    <citation type="journal article" date="2011" name="Stand. Genomic Sci.">
        <title>Complete genome sequence of the gliding freshwater bacterium Fluviicola taffensis type strain (RW262).</title>
        <authorList>
            <person name="Woyke T."/>
            <person name="Chertkov O."/>
            <person name="Lapidus A."/>
            <person name="Nolan M."/>
            <person name="Lucas S."/>
            <person name="Del Rio T.G."/>
            <person name="Tice H."/>
            <person name="Cheng J.F."/>
            <person name="Tapia R."/>
            <person name="Han C."/>
            <person name="Goodwin L."/>
            <person name="Pitluck S."/>
            <person name="Liolios K."/>
            <person name="Pagani I."/>
            <person name="Ivanova N."/>
            <person name="Huntemann M."/>
            <person name="Mavromatis K."/>
            <person name="Mikhailova N."/>
            <person name="Pati A."/>
            <person name="Chen A."/>
            <person name="Palaniappan K."/>
            <person name="Land M."/>
            <person name="Hauser L."/>
            <person name="Brambilla E.M."/>
            <person name="Rohde M."/>
            <person name="Mwirichia R."/>
            <person name="Sikorski J."/>
            <person name="Tindall B.J."/>
            <person name="Goker M."/>
            <person name="Bristow J."/>
            <person name="Eisen J.A."/>
            <person name="Markowitz V."/>
            <person name="Hugenholtz P."/>
            <person name="Klenk H.P."/>
            <person name="Kyrpides N.C."/>
        </authorList>
    </citation>
    <scope>NUCLEOTIDE SEQUENCE [LARGE SCALE GENOMIC DNA]</scope>
    <source>
        <strain evidence="3">DSM 16823 / RW262 / RW262</strain>
    </source>
</reference>
<accession>F2IGZ3</accession>
<dbReference type="GO" id="GO:0005524">
    <property type="term" value="F:ATP binding"/>
    <property type="evidence" value="ECO:0007669"/>
    <property type="project" value="InterPro"/>
</dbReference>
<name>F2IGZ3_FLUTR</name>
<dbReference type="AlphaFoldDB" id="F2IGZ3"/>
<dbReference type="PANTHER" id="PTHR37291:SF1">
    <property type="entry name" value="TYPE IV METHYL-DIRECTED RESTRICTION ENZYME ECOKMCRB SUBUNIT"/>
    <property type="match status" value="1"/>
</dbReference>
<dbReference type="HOGENOM" id="CLU_383918_0_0_10"/>
<dbReference type="Gene3D" id="3.40.50.300">
    <property type="entry name" value="P-loop containing nucleotide triphosphate hydrolases"/>
    <property type="match status" value="2"/>
</dbReference>
<keyword evidence="3" id="KW-1185">Reference proteome</keyword>
<evidence type="ECO:0000313" key="2">
    <source>
        <dbReference type="EMBL" id="AEA44774.1"/>
    </source>
</evidence>
<dbReference type="SUPFAM" id="SSF52540">
    <property type="entry name" value="P-loop containing nucleoside triphosphate hydrolases"/>
    <property type="match status" value="1"/>
</dbReference>
<dbReference type="GO" id="GO:0016887">
    <property type="term" value="F:ATP hydrolysis activity"/>
    <property type="evidence" value="ECO:0007669"/>
    <property type="project" value="InterPro"/>
</dbReference>
<dbReference type="eggNOG" id="COG1401">
    <property type="taxonomic scope" value="Bacteria"/>
</dbReference>
<dbReference type="Pfam" id="PF07728">
    <property type="entry name" value="AAA_5"/>
    <property type="match status" value="1"/>
</dbReference>
<dbReference type="Proteomes" id="UP000007463">
    <property type="component" value="Chromosome"/>
</dbReference>
<dbReference type="REBASE" id="33797">
    <property type="entry name" value="FtaMcrBCP"/>
</dbReference>
<gene>
    <name evidence="2" type="ordered locus">Fluta_2794</name>
</gene>
<dbReference type="EMBL" id="CP002542">
    <property type="protein sequence ID" value="AEA44774.1"/>
    <property type="molecule type" value="Genomic_DNA"/>
</dbReference>
<proteinExistence type="predicted"/>
<dbReference type="InterPro" id="IPR027417">
    <property type="entry name" value="P-loop_NTPase"/>
</dbReference>
<protein>
    <submittedName>
        <fullName evidence="2">ATPase associated with various cellular activities AAA_5</fullName>
    </submittedName>
</protein>